<comment type="caution">
    <text evidence="4">The sequence shown here is derived from an EMBL/GenBank/DDBJ whole genome shotgun (WGS) entry which is preliminary data.</text>
</comment>
<dbReference type="AlphaFoldDB" id="A0A919SVW8"/>
<evidence type="ECO:0000313" key="5">
    <source>
        <dbReference type="Proteomes" id="UP000681340"/>
    </source>
</evidence>
<evidence type="ECO:0000259" key="3">
    <source>
        <dbReference type="PROSITE" id="PS51737"/>
    </source>
</evidence>
<dbReference type="PROSITE" id="PS51737">
    <property type="entry name" value="RECOMBINASE_DNA_BIND"/>
    <property type="match status" value="1"/>
</dbReference>
<keyword evidence="5" id="KW-1185">Reference proteome</keyword>
<dbReference type="CDD" id="cd00338">
    <property type="entry name" value="Ser_Recombinase"/>
    <property type="match status" value="1"/>
</dbReference>
<evidence type="ECO:0000259" key="2">
    <source>
        <dbReference type="PROSITE" id="PS51736"/>
    </source>
</evidence>
<dbReference type="InterPro" id="IPR025827">
    <property type="entry name" value="Zn_ribbon_recom_dom"/>
</dbReference>
<name>A0A919SVW8_9ACTN</name>
<accession>A0A919SVW8</accession>
<dbReference type="Pfam" id="PF00239">
    <property type="entry name" value="Resolvase"/>
    <property type="match status" value="1"/>
</dbReference>
<dbReference type="Gene3D" id="3.40.50.1390">
    <property type="entry name" value="Resolvase, N-terminal catalytic domain"/>
    <property type="match status" value="1"/>
</dbReference>
<evidence type="ECO:0000313" key="4">
    <source>
        <dbReference type="EMBL" id="GIM78023.1"/>
    </source>
</evidence>
<dbReference type="InterPro" id="IPR038109">
    <property type="entry name" value="DNA_bind_recomb_sf"/>
</dbReference>
<sequence>MHNTPHPITVRYVATKRHAAIYLRISDDREGRELGVNRQREDCIALAKRLGIAVFRIYEDNDISASTRSRKERPQYKQLISDARAGMFSTVIAYTSGRLTRRVREHEDLIELAEEFRTEFVYVRSPSLNLNDAAGRTVARILAATDAGEAENISERVVRDVKRRAEAKMFHGGAVPFGHRAIKELINGRERVVGIEIDPERRAWLEEAAERVLSNESVYGICVDWNAKGRLSSAGKRWSPRTLKRALTSEAAIGKRKYEGMLHDAPWEPILDEATWEVLCDILNDPERKKSTSNQRKYPLSGLVFCPCGNRLTSTSDKAKQASSFECSSVKTSKAGCGKIRIVMAPLERYIVQQVFTRLDSPQMRRAVATEQDGAHTAERDLRKAVRDDERALERLEDEYDDGGLAEDRYKRRKGRITRRLEDTRAALLAVTEKATRANLPTGAELRAVWDTKDNTWKRTMLGSIIERIQVGPQPINPKTGRLFPSAPPRRRNEDEDAWRQRFDLERAKQFALRVSVTWRH</sequence>
<dbReference type="InterPro" id="IPR006119">
    <property type="entry name" value="Resolv_N"/>
</dbReference>
<evidence type="ECO:0000256" key="1">
    <source>
        <dbReference type="SAM" id="MobiDB-lite"/>
    </source>
</evidence>
<feature type="domain" description="Resolvase/invertase-type recombinase catalytic" evidence="2">
    <location>
        <begin position="18"/>
        <end position="168"/>
    </location>
</feature>
<reference evidence="4" key="1">
    <citation type="submission" date="2021-03" db="EMBL/GenBank/DDBJ databases">
        <title>Whole genome shotgun sequence of Actinoplanes auranticolor NBRC 12245.</title>
        <authorList>
            <person name="Komaki H."/>
            <person name="Tamura T."/>
        </authorList>
    </citation>
    <scope>NUCLEOTIDE SEQUENCE</scope>
    <source>
        <strain evidence="4">NBRC 12245</strain>
    </source>
</reference>
<dbReference type="GO" id="GO:0000150">
    <property type="term" value="F:DNA strand exchange activity"/>
    <property type="evidence" value="ECO:0007669"/>
    <property type="project" value="InterPro"/>
</dbReference>
<dbReference type="EMBL" id="BOQL01000071">
    <property type="protein sequence ID" value="GIM78023.1"/>
    <property type="molecule type" value="Genomic_DNA"/>
</dbReference>
<dbReference type="PROSITE" id="PS51736">
    <property type="entry name" value="RECOMBINASES_3"/>
    <property type="match status" value="1"/>
</dbReference>
<dbReference type="Pfam" id="PF07508">
    <property type="entry name" value="Recombinase"/>
    <property type="match status" value="1"/>
</dbReference>
<protein>
    <submittedName>
        <fullName evidence="4">Serine recombinase</fullName>
    </submittedName>
</protein>
<gene>
    <name evidence="4" type="ORF">Aau02nite_78860</name>
</gene>
<feature type="region of interest" description="Disordered" evidence="1">
    <location>
        <begin position="476"/>
        <end position="496"/>
    </location>
</feature>
<proteinExistence type="predicted"/>
<dbReference type="SUPFAM" id="SSF53041">
    <property type="entry name" value="Resolvase-like"/>
    <property type="match status" value="1"/>
</dbReference>
<organism evidence="4 5">
    <name type="scientific">Actinoplanes auranticolor</name>
    <dbReference type="NCBI Taxonomy" id="47988"/>
    <lineage>
        <taxon>Bacteria</taxon>
        <taxon>Bacillati</taxon>
        <taxon>Actinomycetota</taxon>
        <taxon>Actinomycetes</taxon>
        <taxon>Micromonosporales</taxon>
        <taxon>Micromonosporaceae</taxon>
        <taxon>Actinoplanes</taxon>
    </lineage>
</organism>
<dbReference type="PANTHER" id="PTHR30461:SF23">
    <property type="entry name" value="DNA RECOMBINASE-RELATED"/>
    <property type="match status" value="1"/>
</dbReference>
<dbReference type="SMART" id="SM00857">
    <property type="entry name" value="Resolvase"/>
    <property type="match status" value="1"/>
</dbReference>
<dbReference type="InterPro" id="IPR050639">
    <property type="entry name" value="SSR_resolvase"/>
</dbReference>
<dbReference type="GO" id="GO:0003677">
    <property type="term" value="F:DNA binding"/>
    <property type="evidence" value="ECO:0007669"/>
    <property type="project" value="InterPro"/>
</dbReference>
<dbReference type="InterPro" id="IPR011109">
    <property type="entry name" value="DNA_bind_recombinase_dom"/>
</dbReference>
<dbReference type="Proteomes" id="UP000681340">
    <property type="component" value="Unassembled WGS sequence"/>
</dbReference>
<dbReference type="Pfam" id="PF13408">
    <property type="entry name" value="Zn_ribbon_recom"/>
    <property type="match status" value="1"/>
</dbReference>
<dbReference type="InterPro" id="IPR036162">
    <property type="entry name" value="Resolvase-like_N_sf"/>
</dbReference>
<dbReference type="PANTHER" id="PTHR30461">
    <property type="entry name" value="DNA-INVERTASE FROM LAMBDOID PROPHAGE"/>
    <property type="match status" value="1"/>
</dbReference>
<dbReference type="Gene3D" id="3.90.1750.20">
    <property type="entry name" value="Putative Large Serine Recombinase, Chain B, Domain 2"/>
    <property type="match status" value="1"/>
</dbReference>
<feature type="domain" description="Recombinase" evidence="3">
    <location>
        <begin position="176"/>
        <end position="289"/>
    </location>
</feature>